<sequence>MRDAPRWQTDSSQATHLPIASSMPLHGLSVLVPTETEGLRRSAPTPRCDVSSNKTSEDAKAHHRENRPHMWETASHPPETGAHDVPPRQLRRPSAEGNSEKRKSAHSPPPQAVLSGRSTHQAGGSTLVEGYLDALTRLHACPHNVLLPFLPLHASAPSLKPHPRQIR</sequence>
<dbReference type="Proteomes" id="UP000017861">
    <property type="component" value="Unassembled WGS sequence"/>
</dbReference>
<dbReference type="AlphaFoldDB" id="V5AZS0"/>
<proteinExistence type="predicted"/>
<evidence type="ECO:0000256" key="1">
    <source>
        <dbReference type="SAM" id="MobiDB-lite"/>
    </source>
</evidence>
<protein>
    <submittedName>
        <fullName evidence="2">Uncharacterized protein</fullName>
    </submittedName>
</protein>
<organism evidence="2 3">
    <name type="scientific">Trypanosoma cruzi Dm28c</name>
    <dbReference type="NCBI Taxonomy" id="1416333"/>
    <lineage>
        <taxon>Eukaryota</taxon>
        <taxon>Discoba</taxon>
        <taxon>Euglenozoa</taxon>
        <taxon>Kinetoplastea</taxon>
        <taxon>Metakinetoplastina</taxon>
        <taxon>Trypanosomatida</taxon>
        <taxon>Trypanosomatidae</taxon>
        <taxon>Trypanosoma</taxon>
        <taxon>Schizotrypanum</taxon>
    </lineage>
</organism>
<name>V5AZS0_TRYCR</name>
<dbReference type="EMBL" id="AYLP01000400">
    <property type="protein sequence ID" value="ESS60769.1"/>
    <property type="molecule type" value="Genomic_DNA"/>
</dbReference>
<accession>V5AZS0</accession>
<evidence type="ECO:0000313" key="2">
    <source>
        <dbReference type="EMBL" id="ESS60769.1"/>
    </source>
</evidence>
<comment type="caution">
    <text evidence="2">The sequence shown here is derived from an EMBL/GenBank/DDBJ whole genome shotgun (WGS) entry which is preliminary data.</text>
</comment>
<dbReference type="OrthoDB" id="10362291at2759"/>
<reference evidence="2 3" key="1">
    <citation type="journal article" date="2014" name="Genome Announc.">
        <title>Trypanosoma cruzi Clone Dm28c Draft Genome Sequence.</title>
        <authorList>
            <person name="Grisard E.C."/>
            <person name="Teixeira S.M."/>
            <person name="de Almeida L.G."/>
            <person name="Stoco P.H."/>
            <person name="Gerber A.L."/>
            <person name="Talavera-Lopez C."/>
            <person name="Lima O.C."/>
            <person name="Andersson B."/>
            <person name="de Vasconcelos A.T."/>
        </authorList>
    </citation>
    <scope>NUCLEOTIDE SEQUENCE [LARGE SCALE GENOMIC DNA]</scope>
    <source>
        <strain evidence="2 3">Dm28c</strain>
    </source>
</reference>
<evidence type="ECO:0000313" key="3">
    <source>
        <dbReference type="Proteomes" id="UP000017861"/>
    </source>
</evidence>
<feature type="region of interest" description="Disordered" evidence="1">
    <location>
        <begin position="1"/>
        <end position="122"/>
    </location>
</feature>
<dbReference type="VEuPathDB" id="TriTrypDB:TCDM_11679"/>
<gene>
    <name evidence="2" type="ORF">TCDM_11679</name>
</gene>